<dbReference type="InterPro" id="IPR011701">
    <property type="entry name" value="MFS"/>
</dbReference>
<dbReference type="EMBL" id="RCDD01000001">
    <property type="protein sequence ID" value="RLK59949.1"/>
    <property type="molecule type" value="Genomic_DNA"/>
</dbReference>
<keyword evidence="2" id="KW-0472">Membrane</keyword>
<dbReference type="Proteomes" id="UP000282454">
    <property type="component" value="Unassembled WGS sequence"/>
</dbReference>
<reference evidence="3 4" key="1">
    <citation type="submission" date="2018-10" db="EMBL/GenBank/DDBJ databases">
        <title>Genomic Encyclopedia of Archaeal and Bacterial Type Strains, Phase II (KMG-II): from individual species to whole genera.</title>
        <authorList>
            <person name="Goeker M."/>
        </authorList>
    </citation>
    <scope>NUCLEOTIDE SEQUENCE [LARGE SCALE GENOMIC DNA]</scope>
    <source>
        <strain evidence="3 4">DSM 45657</strain>
    </source>
</reference>
<name>A0A421B6Q3_9PSEU</name>
<keyword evidence="2" id="KW-1133">Transmembrane helix</keyword>
<comment type="caution">
    <text evidence="3">The sequence shown here is derived from an EMBL/GenBank/DDBJ whole genome shotgun (WGS) entry which is preliminary data.</text>
</comment>
<keyword evidence="2" id="KW-0812">Transmembrane</keyword>
<gene>
    <name evidence="3" type="ORF">CLV68_0439</name>
</gene>
<feature type="region of interest" description="Disordered" evidence="1">
    <location>
        <begin position="383"/>
        <end position="409"/>
    </location>
</feature>
<feature type="transmembrane region" description="Helical" evidence="2">
    <location>
        <begin position="99"/>
        <end position="120"/>
    </location>
</feature>
<feature type="transmembrane region" description="Helical" evidence="2">
    <location>
        <begin position="21"/>
        <end position="42"/>
    </location>
</feature>
<dbReference type="GO" id="GO:0022857">
    <property type="term" value="F:transmembrane transporter activity"/>
    <property type="evidence" value="ECO:0007669"/>
    <property type="project" value="InterPro"/>
</dbReference>
<dbReference type="Pfam" id="PF07690">
    <property type="entry name" value="MFS_1"/>
    <property type="match status" value="1"/>
</dbReference>
<dbReference type="AlphaFoldDB" id="A0A421B6Q3"/>
<dbReference type="SUPFAM" id="SSF103473">
    <property type="entry name" value="MFS general substrate transporter"/>
    <property type="match status" value="1"/>
</dbReference>
<dbReference type="InterPro" id="IPR036259">
    <property type="entry name" value="MFS_trans_sf"/>
</dbReference>
<protein>
    <submittedName>
        <fullName evidence="3">Putative MFS family arabinose efflux permease</fullName>
    </submittedName>
</protein>
<feature type="transmembrane region" description="Helical" evidence="2">
    <location>
        <begin position="273"/>
        <end position="296"/>
    </location>
</feature>
<evidence type="ECO:0000313" key="3">
    <source>
        <dbReference type="EMBL" id="RLK59949.1"/>
    </source>
</evidence>
<evidence type="ECO:0000256" key="2">
    <source>
        <dbReference type="SAM" id="Phobius"/>
    </source>
</evidence>
<feature type="transmembrane region" description="Helical" evidence="2">
    <location>
        <begin position="141"/>
        <end position="160"/>
    </location>
</feature>
<feature type="transmembrane region" description="Helical" evidence="2">
    <location>
        <begin position="207"/>
        <end position="226"/>
    </location>
</feature>
<dbReference type="PANTHER" id="PTHR23542:SF1">
    <property type="entry name" value="MAJOR FACILITATOR SUPERFAMILY (MFS) PROFILE DOMAIN-CONTAINING PROTEIN"/>
    <property type="match status" value="1"/>
</dbReference>
<organism evidence="3 4">
    <name type="scientific">Actinokineospora cianjurensis</name>
    <dbReference type="NCBI Taxonomy" id="585224"/>
    <lineage>
        <taxon>Bacteria</taxon>
        <taxon>Bacillati</taxon>
        <taxon>Actinomycetota</taxon>
        <taxon>Actinomycetes</taxon>
        <taxon>Pseudonocardiales</taxon>
        <taxon>Pseudonocardiaceae</taxon>
        <taxon>Actinokineospora</taxon>
    </lineage>
</organism>
<feature type="transmembrane region" description="Helical" evidence="2">
    <location>
        <begin position="48"/>
        <end position="67"/>
    </location>
</feature>
<accession>A0A421B6Q3</accession>
<dbReference type="PANTHER" id="PTHR23542">
    <property type="match status" value="1"/>
</dbReference>
<dbReference type="Gene3D" id="1.20.1250.20">
    <property type="entry name" value="MFS general substrate transporter like domains"/>
    <property type="match status" value="1"/>
</dbReference>
<proteinExistence type="predicted"/>
<evidence type="ECO:0000256" key="1">
    <source>
        <dbReference type="SAM" id="MobiDB-lite"/>
    </source>
</evidence>
<sequence length="409" mass="41992">MQQYRRMLGLPGVRALMVLMLFARIPLAATSMVFTLLVAVGLGGSYGAAGLVGAASLVGVAVGAPLMGHVVDRFGLRPMVLLATLCEGGFWLSARFMSYPVLLGTAFFGGLLALPTMSIARQAIAAMVPEELRRTAFSLDSISVELSYMVGPAVAVLLATQLSPQAATTALGCSVLVVGLLIVAFNPRVRADHERADTERIPRKEWLTPRFIGVLLVGGGAVFVLAGTDVTMVAALRESGQLDWTGLLVIVICTASAAGGLVHGAVRRSLPQVVLMGLMGLLTIPAAFFIGEWWLLALALVPSSALCAPTIATTGEEVARLAPVSMRGAATGLQSSAFTLGASLGAPTIGFVVDHTSPAWGFAAAGVGGVLVAVVAALAGRSSRRTGPLGTADSVEAADGQHQAEVAKP</sequence>
<keyword evidence="4" id="KW-1185">Reference proteome</keyword>
<dbReference type="OrthoDB" id="4229605at2"/>
<feature type="transmembrane region" description="Helical" evidence="2">
    <location>
        <begin position="359"/>
        <end position="379"/>
    </location>
</feature>
<dbReference type="RefSeq" id="WP_121388936.1">
    <property type="nucleotide sequence ID" value="NZ_RCDD01000001.1"/>
</dbReference>
<feature type="transmembrane region" description="Helical" evidence="2">
    <location>
        <begin position="166"/>
        <end position="186"/>
    </location>
</feature>
<evidence type="ECO:0000313" key="4">
    <source>
        <dbReference type="Proteomes" id="UP000282454"/>
    </source>
</evidence>
<feature type="transmembrane region" description="Helical" evidence="2">
    <location>
        <begin position="246"/>
        <end position="266"/>
    </location>
</feature>